<feature type="active site" description="Charge relay system" evidence="5">
    <location>
        <position position="221"/>
    </location>
</feature>
<dbReference type="PROSITE" id="PS51892">
    <property type="entry name" value="SUBTILASE"/>
    <property type="match status" value="1"/>
</dbReference>
<protein>
    <submittedName>
        <fullName evidence="10">S8 family serine peptidase</fullName>
    </submittedName>
</protein>
<dbReference type="PANTHER" id="PTHR43806">
    <property type="entry name" value="PEPTIDASE S8"/>
    <property type="match status" value="1"/>
</dbReference>
<feature type="region of interest" description="Disordered" evidence="7">
    <location>
        <begin position="136"/>
        <end position="163"/>
    </location>
</feature>
<dbReference type="PANTHER" id="PTHR43806:SF11">
    <property type="entry name" value="CEREVISIN-RELATED"/>
    <property type="match status" value="1"/>
</dbReference>
<evidence type="ECO:0000256" key="4">
    <source>
        <dbReference type="ARBA" id="ARBA00022825"/>
    </source>
</evidence>
<evidence type="ECO:0000259" key="8">
    <source>
        <dbReference type="Pfam" id="PF00082"/>
    </source>
</evidence>
<dbReference type="PRINTS" id="PR00723">
    <property type="entry name" value="SUBTILISIN"/>
</dbReference>
<feature type="compositionally biased region" description="Gly residues" evidence="7">
    <location>
        <begin position="141"/>
        <end position="155"/>
    </location>
</feature>
<feature type="active site" description="Charge relay system" evidence="5">
    <location>
        <position position="379"/>
    </location>
</feature>
<dbReference type="InterPro" id="IPR010259">
    <property type="entry name" value="S8pro/Inhibitor_I9"/>
</dbReference>
<sequence>MMRKNILFFASTMAAVSLFVGCSNDSIDEAATNSSDFIIEDLGATKVIPDQYIIVYNTNIAKSMDLQSSKTAVLDLTKDILGVTSAKSNLELDIKNVYSRSINGVTLTLNDAQINILQKDKRVKFIEQDRIVQFAPPCGTPNGGPCDGDGGGDDGGSSNQEIPWGISRVNGGISYTGNNVAWILDSGIDLDHPDLNVDASRGFNAFTSGKDGRSLDDGNGHGTHVSGTIAAIDNNQGVIGVAAGATVIPVKVLDSRGSGSYSGVIAGVDYVAANGASGDVANMSLGGPVSIALEDAISGAAQNGIRFMLAAGNEAQDANNVSPARLNGNNIYTISSMAQGDNWSSFSNYGNPPVDYCAPGSSIKSTWKNAGYSTISGTSMATPHAAGVLLLGSASNGGSVNGDPDGNADTIITH</sequence>
<dbReference type="PROSITE" id="PS00138">
    <property type="entry name" value="SUBTILASE_SER"/>
    <property type="match status" value="1"/>
</dbReference>
<dbReference type="InterPro" id="IPR023828">
    <property type="entry name" value="Peptidase_S8_Ser-AS"/>
</dbReference>
<dbReference type="InterPro" id="IPR023827">
    <property type="entry name" value="Peptidase_S8_Asp-AS"/>
</dbReference>
<feature type="domain" description="Inhibitor I9" evidence="9">
    <location>
        <begin position="52"/>
        <end position="134"/>
    </location>
</feature>
<name>A0ABW3KMW2_9FLAO</name>
<dbReference type="InterPro" id="IPR037045">
    <property type="entry name" value="S8pro/Inhibitor_I9_sf"/>
</dbReference>
<evidence type="ECO:0000313" key="11">
    <source>
        <dbReference type="Proteomes" id="UP001597086"/>
    </source>
</evidence>
<evidence type="ECO:0000256" key="1">
    <source>
        <dbReference type="ARBA" id="ARBA00011073"/>
    </source>
</evidence>
<dbReference type="Gene3D" id="3.30.70.80">
    <property type="entry name" value="Peptidase S8 propeptide/proteinase inhibitor I9"/>
    <property type="match status" value="1"/>
</dbReference>
<dbReference type="InterPro" id="IPR036852">
    <property type="entry name" value="Peptidase_S8/S53_dom_sf"/>
</dbReference>
<reference evidence="11" key="1">
    <citation type="journal article" date="2019" name="Int. J. Syst. Evol. Microbiol.">
        <title>The Global Catalogue of Microorganisms (GCM) 10K type strain sequencing project: providing services to taxonomists for standard genome sequencing and annotation.</title>
        <authorList>
            <consortium name="The Broad Institute Genomics Platform"/>
            <consortium name="The Broad Institute Genome Sequencing Center for Infectious Disease"/>
            <person name="Wu L."/>
            <person name="Ma J."/>
        </authorList>
    </citation>
    <scope>NUCLEOTIDE SEQUENCE [LARGE SCALE GENOMIC DNA]</scope>
    <source>
        <strain evidence="11">CCUG 56098</strain>
    </source>
</reference>
<keyword evidence="3 5" id="KW-0378">Hydrolase</keyword>
<gene>
    <name evidence="10" type="ORF">ACFQ13_02495</name>
</gene>
<dbReference type="InterPro" id="IPR000209">
    <property type="entry name" value="Peptidase_S8/S53_dom"/>
</dbReference>
<dbReference type="SUPFAM" id="SSF52743">
    <property type="entry name" value="Subtilisin-like"/>
    <property type="match status" value="1"/>
</dbReference>
<dbReference type="SUPFAM" id="SSF54897">
    <property type="entry name" value="Protease propeptides/inhibitors"/>
    <property type="match status" value="1"/>
</dbReference>
<accession>A0ABW3KMW2</accession>
<comment type="similarity">
    <text evidence="1 5 6">Belongs to the peptidase S8 family.</text>
</comment>
<keyword evidence="2 5" id="KW-0645">Protease</keyword>
<organism evidence="10 11">
    <name type="scientific">Winogradskyella rapida</name>
    <dbReference type="NCBI Taxonomy" id="549701"/>
    <lineage>
        <taxon>Bacteria</taxon>
        <taxon>Pseudomonadati</taxon>
        <taxon>Bacteroidota</taxon>
        <taxon>Flavobacteriia</taxon>
        <taxon>Flavobacteriales</taxon>
        <taxon>Flavobacteriaceae</taxon>
        <taxon>Winogradskyella</taxon>
    </lineage>
</organism>
<dbReference type="InterPro" id="IPR022398">
    <property type="entry name" value="Peptidase_S8_His-AS"/>
</dbReference>
<dbReference type="RefSeq" id="WP_386113650.1">
    <property type="nucleotide sequence ID" value="NZ_JBHTKM010000010.1"/>
</dbReference>
<dbReference type="EMBL" id="JBHTKM010000010">
    <property type="protein sequence ID" value="MFD1014779.1"/>
    <property type="molecule type" value="Genomic_DNA"/>
</dbReference>
<evidence type="ECO:0000256" key="7">
    <source>
        <dbReference type="SAM" id="MobiDB-lite"/>
    </source>
</evidence>
<comment type="caution">
    <text evidence="10">The sequence shown here is derived from an EMBL/GenBank/DDBJ whole genome shotgun (WGS) entry which is preliminary data.</text>
</comment>
<feature type="active site" description="Charge relay system" evidence="5">
    <location>
        <position position="185"/>
    </location>
</feature>
<dbReference type="InterPro" id="IPR015500">
    <property type="entry name" value="Peptidase_S8_subtilisin-rel"/>
</dbReference>
<dbReference type="Pfam" id="PF00082">
    <property type="entry name" value="Peptidase_S8"/>
    <property type="match status" value="1"/>
</dbReference>
<evidence type="ECO:0000313" key="10">
    <source>
        <dbReference type="EMBL" id="MFD1014779.1"/>
    </source>
</evidence>
<dbReference type="Proteomes" id="UP001597086">
    <property type="component" value="Unassembled WGS sequence"/>
</dbReference>
<evidence type="ECO:0000256" key="6">
    <source>
        <dbReference type="RuleBase" id="RU003355"/>
    </source>
</evidence>
<dbReference type="Pfam" id="PF05922">
    <property type="entry name" value="Inhibitor_I9"/>
    <property type="match status" value="1"/>
</dbReference>
<evidence type="ECO:0000256" key="2">
    <source>
        <dbReference type="ARBA" id="ARBA00022670"/>
    </source>
</evidence>
<evidence type="ECO:0000256" key="5">
    <source>
        <dbReference type="PROSITE-ProRule" id="PRU01240"/>
    </source>
</evidence>
<dbReference type="InterPro" id="IPR050131">
    <property type="entry name" value="Peptidase_S8_subtilisin-like"/>
</dbReference>
<proteinExistence type="inferred from homology"/>
<keyword evidence="11" id="KW-1185">Reference proteome</keyword>
<dbReference type="PROSITE" id="PS00137">
    <property type="entry name" value="SUBTILASE_HIS"/>
    <property type="match status" value="1"/>
</dbReference>
<feature type="domain" description="Peptidase S8/S53" evidence="8">
    <location>
        <begin position="183"/>
        <end position="391"/>
    </location>
</feature>
<keyword evidence="4 5" id="KW-0720">Serine protease</keyword>
<dbReference type="Gene3D" id="3.40.50.200">
    <property type="entry name" value="Peptidase S8/S53 domain"/>
    <property type="match status" value="1"/>
</dbReference>
<dbReference type="PROSITE" id="PS00136">
    <property type="entry name" value="SUBTILASE_ASP"/>
    <property type="match status" value="1"/>
</dbReference>
<evidence type="ECO:0000256" key="3">
    <source>
        <dbReference type="ARBA" id="ARBA00022801"/>
    </source>
</evidence>
<evidence type="ECO:0000259" key="9">
    <source>
        <dbReference type="Pfam" id="PF05922"/>
    </source>
</evidence>
<dbReference type="PROSITE" id="PS51257">
    <property type="entry name" value="PROKAR_LIPOPROTEIN"/>
    <property type="match status" value="1"/>
</dbReference>